<feature type="transmembrane region" description="Helical" evidence="2">
    <location>
        <begin position="41"/>
        <end position="62"/>
    </location>
</feature>
<evidence type="ECO:0000256" key="2">
    <source>
        <dbReference type="SAM" id="Phobius"/>
    </source>
</evidence>
<dbReference type="EMBL" id="ML995822">
    <property type="protein sequence ID" value="KAF2771007.1"/>
    <property type="molecule type" value="Genomic_DNA"/>
</dbReference>
<reference evidence="3" key="1">
    <citation type="journal article" date="2020" name="Stud. Mycol.">
        <title>101 Dothideomycetes genomes: a test case for predicting lifestyles and emergence of pathogens.</title>
        <authorList>
            <person name="Haridas S."/>
            <person name="Albert R."/>
            <person name="Binder M."/>
            <person name="Bloem J."/>
            <person name="Labutti K."/>
            <person name="Salamov A."/>
            <person name="Andreopoulos B."/>
            <person name="Baker S."/>
            <person name="Barry K."/>
            <person name="Bills G."/>
            <person name="Bluhm B."/>
            <person name="Cannon C."/>
            <person name="Castanera R."/>
            <person name="Culley D."/>
            <person name="Daum C."/>
            <person name="Ezra D."/>
            <person name="Gonzalez J."/>
            <person name="Henrissat B."/>
            <person name="Kuo A."/>
            <person name="Liang C."/>
            <person name="Lipzen A."/>
            <person name="Lutzoni F."/>
            <person name="Magnuson J."/>
            <person name="Mondo S."/>
            <person name="Nolan M."/>
            <person name="Ohm R."/>
            <person name="Pangilinan J."/>
            <person name="Park H.-J."/>
            <person name="Ramirez L."/>
            <person name="Alfaro M."/>
            <person name="Sun H."/>
            <person name="Tritt A."/>
            <person name="Yoshinaga Y."/>
            <person name="Zwiers L.-H."/>
            <person name="Turgeon B."/>
            <person name="Goodwin S."/>
            <person name="Spatafora J."/>
            <person name="Crous P."/>
            <person name="Grigoriev I."/>
        </authorList>
    </citation>
    <scope>NUCLEOTIDE SEQUENCE</scope>
    <source>
        <strain evidence="3">CBS 116005</strain>
    </source>
</reference>
<organism evidence="3 4">
    <name type="scientific">Teratosphaeria nubilosa</name>
    <dbReference type="NCBI Taxonomy" id="161662"/>
    <lineage>
        <taxon>Eukaryota</taxon>
        <taxon>Fungi</taxon>
        <taxon>Dikarya</taxon>
        <taxon>Ascomycota</taxon>
        <taxon>Pezizomycotina</taxon>
        <taxon>Dothideomycetes</taxon>
        <taxon>Dothideomycetidae</taxon>
        <taxon>Mycosphaerellales</taxon>
        <taxon>Teratosphaeriaceae</taxon>
        <taxon>Teratosphaeria</taxon>
    </lineage>
</organism>
<protein>
    <submittedName>
        <fullName evidence="3">Uncharacterized protein</fullName>
    </submittedName>
</protein>
<proteinExistence type="predicted"/>
<feature type="region of interest" description="Disordered" evidence="1">
    <location>
        <begin position="1"/>
        <end position="25"/>
    </location>
</feature>
<accession>A0A6G1LDN8</accession>
<sequence length="171" mass="18548">MVGNEDENLDRGPGVSNSHSPPIAKRSSSSAQVTIYSCMKWVLGLVPTLSGLFLPFLLMMAVRCIDPALVADWNADDVTSSASDVSCDSILGQVLGFGRKVEDGVYEFHRAVFAPCATFWLNCQLGGDEGSNFWETYLQLSSTVDDSNKGWGQERPVLSLQIAPTRPLQAC</sequence>
<name>A0A6G1LDN8_9PEZI</name>
<keyword evidence="4" id="KW-1185">Reference proteome</keyword>
<keyword evidence="2" id="KW-0812">Transmembrane</keyword>
<feature type="compositionally biased region" description="Polar residues" evidence="1">
    <location>
        <begin position="15"/>
        <end position="25"/>
    </location>
</feature>
<keyword evidence="2" id="KW-0472">Membrane</keyword>
<evidence type="ECO:0000313" key="4">
    <source>
        <dbReference type="Proteomes" id="UP000799436"/>
    </source>
</evidence>
<keyword evidence="2" id="KW-1133">Transmembrane helix</keyword>
<dbReference type="OrthoDB" id="10642347at2759"/>
<dbReference type="AlphaFoldDB" id="A0A6G1LDN8"/>
<dbReference type="Proteomes" id="UP000799436">
    <property type="component" value="Unassembled WGS sequence"/>
</dbReference>
<evidence type="ECO:0000256" key="1">
    <source>
        <dbReference type="SAM" id="MobiDB-lite"/>
    </source>
</evidence>
<evidence type="ECO:0000313" key="3">
    <source>
        <dbReference type="EMBL" id="KAF2771007.1"/>
    </source>
</evidence>
<gene>
    <name evidence="3" type="ORF">EJ03DRAFT_52343</name>
</gene>